<dbReference type="PANTHER" id="PTHR31751:SF42">
    <property type="entry name" value="PROTEIN CBG10204"/>
    <property type="match status" value="1"/>
</dbReference>
<proteinExistence type="predicted"/>
<accession>A0A6S7KJC1</accession>
<dbReference type="EMBL" id="CACRXK020030506">
    <property type="protein sequence ID" value="CAB4042631.1"/>
    <property type="molecule type" value="Genomic_DNA"/>
</dbReference>
<dbReference type="Proteomes" id="UP001152795">
    <property type="component" value="Unassembled WGS sequence"/>
</dbReference>
<evidence type="ECO:0000313" key="1">
    <source>
        <dbReference type="EMBL" id="CAB4042631.1"/>
    </source>
</evidence>
<reference evidence="1" key="1">
    <citation type="submission" date="2020-04" db="EMBL/GenBank/DDBJ databases">
        <authorList>
            <person name="Alioto T."/>
            <person name="Alioto T."/>
            <person name="Gomez Garrido J."/>
        </authorList>
    </citation>
    <scope>NUCLEOTIDE SEQUENCE</scope>
    <source>
        <strain evidence="1">A484AB</strain>
    </source>
</reference>
<dbReference type="PANTHER" id="PTHR31751">
    <property type="entry name" value="SI:CH211-108C17.2-RELATED-RELATED"/>
    <property type="match status" value="1"/>
</dbReference>
<sequence length="241" mass="27786">MGHSAKYGTYSMFCSPIDKIVHFELIQSNESGGSNQMELDGAKRCFSFLEKAGITVKKFISDRHAGIAKWVRESRPQTNHFYDIWHVARSTTKKFLKADKEKGCEGIVRWIKGVRKHLYWCATSTQEGFGEMILAKWRSFKNHVANRHEGHANKLFPQCAHDELETPREWIKIGTPAFDKVQQIIGDTRLESGIKKLSPNAQTSCLEDFHATLNHWHPKMLCFSWLGSYCRQVTYHVINQL</sequence>
<evidence type="ECO:0000313" key="2">
    <source>
        <dbReference type="Proteomes" id="UP001152795"/>
    </source>
</evidence>
<comment type="caution">
    <text evidence="1">The sequence shown here is derived from an EMBL/GenBank/DDBJ whole genome shotgun (WGS) entry which is preliminary data.</text>
</comment>
<dbReference type="AlphaFoldDB" id="A0A6S7KJC1"/>
<name>A0A6S7KJC1_PARCT</name>
<keyword evidence="2" id="KW-1185">Reference proteome</keyword>
<protein>
    <submittedName>
        <fullName evidence="1">Uncharacterized protein</fullName>
    </submittedName>
</protein>
<gene>
    <name evidence="1" type="ORF">PACLA_8A056241</name>
</gene>
<organism evidence="1 2">
    <name type="scientific">Paramuricea clavata</name>
    <name type="common">Red gorgonian</name>
    <name type="synonym">Violescent sea-whip</name>
    <dbReference type="NCBI Taxonomy" id="317549"/>
    <lineage>
        <taxon>Eukaryota</taxon>
        <taxon>Metazoa</taxon>
        <taxon>Cnidaria</taxon>
        <taxon>Anthozoa</taxon>
        <taxon>Octocorallia</taxon>
        <taxon>Malacalcyonacea</taxon>
        <taxon>Plexauridae</taxon>
        <taxon>Paramuricea</taxon>
    </lineage>
</organism>
<dbReference type="OrthoDB" id="5977403at2759"/>